<keyword evidence="7" id="KW-0067">ATP-binding</keyword>
<dbReference type="Gene3D" id="3.30.565.10">
    <property type="entry name" value="Histidine kinase-like ATPase, C-terminal domain"/>
    <property type="match status" value="1"/>
</dbReference>
<keyword evidence="12" id="KW-1185">Reference proteome</keyword>
<dbReference type="EC" id="2.7.13.3" evidence="2"/>
<keyword evidence="6 11" id="KW-0418">Kinase</keyword>
<feature type="transmembrane region" description="Helical" evidence="9">
    <location>
        <begin position="399"/>
        <end position="419"/>
    </location>
</feature>
<dbReference type="GO" id="GO:0004673">
    <property type="term" value="F:protein histidine kinase activity"/>
    <property type="evidence" value="ECO:0007669"/>
    <property type="project" value="UniProtKB-EC"/>
</dbReference>
<evidence type="ECO:0000256" key="7">
    <source>
        <dbReference type="ARBA" id="ARBA00022840"/>
    </source>
</evidence>
<dbReference type="PANTHER" id="PTHR41523:SF8">
    <property type="entry name" value="ETHYLENE RESPONSE SENSOR PROTEIN"/>
    <property type="match status" value="1"/>
</dbReference>
<evidence type="ECO:0000256" key="5">
    <source>
        <dbReference type="ARBA" id="ARBA00022741"/>
    </source>
</evidence>
<dbReference type="SUPFAM" id="SSF55874">
    <property type="entry name" value="ATPase domain of HSP90 chaperone/DNA topoisomerase II/histidine kinase"/>
    <property type="match status" value="1"/>
</dbReference>
<dbReference type="InterPro" id="IPR003594">
    <property type="entry name" value="HATPase_dom"/>
</dbReference>
<proteinExistence type="predicted"/>
<evidence type="ECO:0000313" key="11">
    <source>
        <dbReference type="EMBL" id="RMB56050.1"/>
    </source>
</evidence>
<dbReference type="Proteomes" id="UP000281985">
    <property type="component" value="Unassembled WGS sequence"/>
</dbReference>
<evidence type="ECO:0000256" key="8">
    <source>
        <dbReference type="SAM" id="Coils"/>
    </source>
</evidence>
<dbReference type="Pfam" id="PF02518">
    <property type="entry name" value="HATPase_c"/>
    <property type="match status" value="1"/>
</dbReference>
<dbReference type="AlphaFoldDB" id="A0A3M0FTB8"/>
<feature type="domain" description="Histidine kinase" evidence="10">
    <location>
        <begin position="448"/>
        <end position="639"/>
    </location>
</feature>
<comment type="catalytic activity">
    <reaction evidence="1">
        <text>ATP + protein L-histidine = ADP + protein N-phospho-L-histidine.</text>
        <dbReference type="EC" id="2.7.13.3"/>
    </reaction>
</comment>
<dbReference type="InterPro" id="IPR011495">
    <property type="entry name" value="Sig_transdc_His_kin_sub2_dim/P"/>
</dbReference>
<dbReference type="SMART" id="SM00387">
    <property type="entry name" value="HATPase_c"/>
    <property type="match status" value="1"/>
</dbReference>
<protein>
    <recommendedName>
        <fullName evidence="2">histidine kinase</fullName>
        <ecNumber evidence="2">2.7.13.3</ecNumber>
    </recommendedName>
</protein>
<evidence type="ECO:0000256" key="6">
    <source>
        <dbReference type="ARBA" id="ARBA00022777"/>
    </source>
</evidence>
<evidence type="ECO:0000259" key="10">
    <source>
        <dbReference type="PROSITE" id="PS50109"/>
    </source>
</evidence>
<dbReference type="InterPro" id="IPR036890">
    <property type="entry name" value="HATPase_C_sf"/>
</dbReference>
<keyword evidence="9" id="KW-0812">Transmembrane</keyword>
<evidence type="ECO:0000256" key="4">
    <source>
        <dbReference type="ARBA" id="ARBA00022679"/>
    </source>
</evidence>
<dbReference type="RefSeq" id="WP_121918757.1">
    <property type="nucleotide sequence ID" value="NZ_REFV01000028.1"/>
</dbReference>
<gene>
    <name evidence="11" type="ORF">EAX61_16195</name>
</gene>
<sequence length="645" mass="74178">MKNAFKLFSILFLLFSKLLGQENVQLDDNDLINKVERYILEEKQDSAQYFLQKITIDTGYISILKKLATDKNPDYKALRDFIVSVTNTADVDYYKISRFINKNVKQPDVQDKINRDYTKIKTEQITQLRNDGDLDKSTVENEKLTKYINSFDQNERDVALASANASFHKAVMAFIQRDLEQVKEILDNAIAVAEKYNDTELKIGAQYYLSNVYVVEGKLQEYIEINEENLKLERESSSESAYYSATVINLLDAYIYIGGKDERVQELLNVLYNHPQSRKDSYALYAKYLGTLPTDSPYKRQIFEKFNVKNTKEFAELTVARTKDVLNSNDYYFVLIENSGALEKDNFLKEAIRFQEEAVEVNRKVYSQDLSKSLAAFQTEQAVKIKDIEIQNEKKRTRIYVIAAILGGLLLVVSLFFLLKTRQQSKKLKEKNKIIDEALKEKELLVKEIHHRVKNNFQIVSSLLELQSKGIEDKKAQQLANDGKNRVKSMALIHQRLYQNDSGLISFDSYIRELVKEISAMYQTESGVKTTIKADDAYFDVDTAIPLGLIINELITNAYKYAFAKADSPELNIILKQNQNDYSLTIKDNGGGMSPDFDFARAKSLGLRLVKRLTKQLQGYVIIESLEGTLFNISFKDTSQRKMVD</sequence>
<keyword evidence="9" id="KW-1133">Transmembrane helix</keyword>
<evidence type="ECO:0000256" key="9">
    <source>
        <dbReference type="SAM" id="Phobius"/>
    </source>
</evidence>
<evidence type="ECO:0000313" key="12">
    <source>
        <dbReference type="Proteomes" id="UP000281985"/>
    </source>
</evidence>
<dbReference type="PROSITE" id="PS50109">
    <property type="entry name" value="HIS_KIN"/>
    <property type="match status" value="1"/>
</dbReference>
<comment type="caution">
    <text evidence="11">The sequence shown here is derived from an EMBL/GenBank/DDBJ whole genome shotgun (WGS) entry which is preliminary data.</text>
</comment>
<keyword evidence="3" id="KW-0597">Phosphoprotein</keyword>
<dbReference type="InterPro" id="IPR005467">
    <property type="entry name" value="His_kinase_dom"/>
</dbReference>
<organism evidence="11 12">
    <name type="scientific">Dokdonia sinensis</name>
    <dbReference type="NCBI Taxonomy" id="2479847"/>
    <lineage>
        <taxon>Bacteria</taxon>
        <taxon>Pseudomonadati</taxon>
        <taxon>Bacteroidota</taxon>
        <taxon>Flavobacteriia</taxon>
        <taxon>Flavobacteriales</taxon>
        <taxon>Flavobacteriaceae</taxon>
        <taxon>Dokdonia</taxon>
    </lineage>
</organism>
<dbReference type="GO" id="GO:0005524">
    <property type="term" value="F:ATP binding"/>
    <property type="evidence" value="ECO:0007669"/>
    <property type="project" value="UniProtKB-KW"/>
</dbReference>
<keyword evidence="5" id="KW-0547">Nucleotide-binding</keyword>
<dbReference type="EMBL" id="REFV01000028">
    <property type="protein sequence ID" value="RMB56050.1"/>
    <property type="molecule type" value="Genomic_DNA"/>
</dbReference>
<dbReference type="Gene3D" id="3.30.450.20">
    <property type="entry name" value="PAS domain"/>
    <property type="match status" value="1"/>
</dbReference>
<evidence type="ECO:0000256" key="3">
    <source>
        <dbReference type="ARBA" id="ARBA00022553"/>
    </source>
</evidence>
<keyword evidence="4" id="KW-0808">Transferase</keyword>
<keyword evidence="8" id="KW-0175">Coiled coil</keyword>
<evidence type="ECO:0000256" key="1">
    <source>
        <dbReference type="ARBA" id="ARBA00000085"/>
    </source>
</evidence>
<dbReference type="Pfam" id="PF07568">
    <property type="entry name" value="HisKA_2"/>
    <property type="match status" value="1"/>
</dbReference>
<feature type="coiled-coil region" evidence="8">
    <location>
        <begin position="179"/>
        <end position="235"/>
    </location>
</feature>
<name>A0A3M0FTB8_9FLAO</name>
<reference evidence="11 12" key="1">
    <citation type="submission" date="2018-10" db="EMBL/GenBank/DDBJ databases">
        <title>Dokdonia luteus sp. nov., isolated from sea water.</title>
        <authorList>
            <person name="Zhou L.Y."/>
            <person name="Du Z.J."/>
        </authorList>
    </citation>
    <scope>NUCLEOTIDE SEQUENCE [LARGE SCALE GENOMIC DNA]</scope>
    <source>
        <strain evidence="11 12">SH27</strain>
    </source>
</reference>
<dbReference type="OrthoDB" id="9767435at2"/>
<dbReference type="PANTHER" id="PTHR41523">
    <property type="entry name" value="TWO-COMPONENT SYSTEM SENSOR PROTEIN"/>
    <property type="match status" value="1"/>
</dbReference>
<keyword evidence="9" id="KW-0472">Membrane</keyword>
<evidence type="ECO:0000256" key="2">
    <source>
        <dbReference type="ARBA" id="ARBA00012438"/>
    </source>
</evidence>
<accession>A0A3M0FTB8</accession>